<reference evidence="6" key="1">
    <citation type="journal article" date="2019" name="Beilstein J. Org. Chem.">
        <title>Nanangenines: drimane sesquiterpenoids as the dominant metabolite cohort of a novel Australian fungus, Aspergillus nanangensis.</title>
        <authorList>
            <person name="Lacey H.J."/>
            <person name="Gilchrist C.L.M."/>
            <person name="Crombie A."/>
            <person name="Kalaitzis J.A."/>
            <person name="Vuong D."/>
            <person name="Rutledge P.J."/>
            <person name="Turner P."/>
            <person name="Pitt J.I."/>
            <person name="Lacey E."/>
            <person name="Chooi Y.H."/>
            <person name="Piggott A.M."/>
        </authorList>
    </citation>
    <scope>NUCLEOTIDE SEQUENCE</scope>
    <source>
        <strain evidence="6">MST-FP2251</strain>
    </source>
</reference>
<comment type="caution">
    <text evidence="4">Lacks conserved residue(s) required for the propagation of feature annotation.</text>
</comment>
<dbReference type="PANTHER" id="PTHR24185:SF1">
    <property type="entry name" value="CALCIUM-INDEPENDENT PHOSPHOLIPASE A2-GAMMA"/>
    <property type="match status" value="1"/>
</dbReference>
<evidence type="ECO:0000256" key="1">
    <source>
        <dbReference type="ARBA" id="ARBA00022801"/>
    </source>
</evidence>
<feature type="short sequence motif" description="GXGXXG" evidence="4">
    <location>
        <begin position="13"/>
        <end position="18"/>
    </location>
</feature>
<sequence length="299" mass="33618">MAERQLNILSLDGGGVRGLSTLHILKEVLESVGAERTPKPCEYFDIIGGSGSGGLIAILLGRLKLDIDECIDLVWRLYEQVFRKKRHLPIGSNLRTRPKYDSKWLEFAIRAFLHGPDQDEEMLLKDSDASCKVYPSKYASTELYKTVKVWDACAACVAMPTLFDPIPIGTSGRCFHDSSIETNNPMRDLWIEAKAIWPSGTLESQLRCMVSIGAGAPSMKRLSRRFFGLVKTMPERTSDTDAETNKFVKEHSDLHDQNRLFRFEVPNGMADIRPEDCDELTPIVEATVDYLAGELVFKQ</sequence>
<dbReference type="GO" id="GO:0016020">
    <property type="term" value="C:membrane"/>
    <property type="evidence" value="ECO:0007669"/>
    <property type="project" value="TreeGrafter"/>
</dbReference>
<evidence type="ECO:0000256" key="3">
    <source>
        <dbReference type="ARBA" id="ARBA00023098"/>
    </source>
</evidence>
<dbReference type="GO" id="GO:0047499">
    <property type="term" value="F:calcium-independent phospholipase A2 activity"/>
    <property type="evidence" value="ECO:0007669"/>
    <property type="project" value="TreeGrafter"/>
</dbReference>
<dbReference type="GO" id="GO:0016042">
    <property type="term" value="P:lipid catabolic process"/>
    <property type="evidence" value="ECO:0007669"/>
    <property type="project" value="UniProtKB-KW"/>
</dbReference>
<dbReference type="Gene3D" id="3.40.1090.10">
    <property type="entry name" value="Cytosolic phospholipase A2 catalytic domain"/>
    <property type="match status" value="1"/>
</dbReference>
<comment type="caution">
    <text evidence="6">The sequence shown here is derived from an EMBL/GenBank/DDBJ whole genome shotgun (WGS) entry which is preliminary data.</text>
</comment>
<dbReference type="InterPro" id="IPR016035">
    <property type="entry name" value="Acyl_Trfase/lysoPLipase"/>
</dbReference>
<evidence type="ECO:0000313" key="6">
    <source>
        <dbReference type="EMBL" id="KAF9892053.1"/>
    </source>
</evidence>
<evidence type="ECO:0000256" key="4">
    <source>
        <dbReference type="PROSITE-ProRule" id="PRU01161"/>
    </source>
</evidence>
<dbReference type="InterPro" id="IPR002641">
    <property type="entry name" value="PNPLA_dom"/>
</dbReference>
<dbReference type="CDD" id="cd07216">
    <property type="entry name" value="Pat17_PNPLA8_PNPLA9_like3"/>
    <property type="match status" value="1"/>
</dbReference>
<dbReference type="EMBL" id="VCAU01000014">
    <property type="protein sequence ID" value="KAF9892053.1"/>
    <property type="molecule type" value="Genomic_DNA"/>
</dbReference>
<keyword evidence="7" id="KW-1185">Reference proteome</keyword>
<gene>
    <name evidence="6" type="ORF">FE257_002459</name>
</gene>
<feature type="domain" description="PNPLA" evidence="5">
    <location>
        <begin position="9"/>
        <end position="190"/>
    </location>
</feature>
<dbReference type="PANTHER" id="PTHR24185">
    <property type="entry name" value="CALCIUM-INDEPENDENT PHOSPHOLIPASE A2-GAMMA"/>
    <property type="match status" value="1"/>
</dbReference>
<evidence type="ECO:0000313" key="7">
    <source>
        <dbReference type="Proteomes" id="UP001194746"/>
    </source>
</evidence>
<dbReference type="AlphaFoldDB" id="A0AAD4CUK6"/>
<dbReference type="Pfam" id="PF01734">
    <property type="entry name" value="Patatin"/>
    <property type="match status" value="1"/>
</dbReference>
<proteinExistence type="predicted"/>
<keyword evidence="3" id="KW-0443">Lipid metabolism</keyword>
<dbReference type="GO" id="GO:0019369">
    <property type="term" value="P:arachidonate metabolic process"/>
    <property type="evidence" value="ECO:0007669"/>
    <property type="project" value="TreeGrafter"/>
</dbReference>
<dbReference type="GO" id="GO:0046486">
    <property type="term" value="P:glycerolipid metabolic process"/>
    <property type="evidence" value="ECO:0007669"/>
    <property type="project" value="UniProtKB-ARBA"/>
</dbReference>
<evidence type="ECO:0000259" key="5">
    <source>
        <dbReference type="PROSITE" id="PS51635"/>
    </source>
</evidence>
<dbReference type="Proteomes" id="UP001194746">
    <property type="component" value="Unassembled WGS sequence"/>
</dbReference>
<name>A0AAD4CUK6_ASPNN</name>
<accession>A0AAD4CUK6</accession>
<dbReference type="SUPFAM" id="SSF52151">
    <property type="entry name" value="FabD/lysophospholipase-like"/>
    <property type="match status" value="1"/>
</dbReference>
<reference evidence="6" key="2">
    <citation type="submission" date="2020-02" db="EMBL/GenBank/DDBJ databases">
        <authorList>
            <person name="Gilchrist C.L.M."/>
            <person name="Chooi Y.-H."/>
        </authorList>
    </citation>
    <scope>NUCLEOTIDE SEQUENCE</scope>
    <source>
        <strain evidence="6">MST-FP2251</strain>
    </source>
</reference>
<protein>
    <recommendedName>
        <fullName evidence="5">PNPLA domain-containing protein</fullName>
    </recommendedName>
</protein>
<organism evidence="6 7">
    <name type="scientific">Aspergillus nanangensis</name>
    <dbReference type="NCBI Taxonomy" id="2582783"/>
    <lineage>
        <taxon>Eukaryota</taxon>
        <taxon>Fungi</taxon>
        <taxon>Dikarya</taxon>
        <taxon>Ascomycota</taxon>
        <taxon>Pezizomycotina</taxon>
        <taxon>Eurotiomycetes</taxon>
        <taxon>Eurotiomycetidae</taxon>
        <taxon>Eurotiales</taxon>
        <taxon>Aspergillaceae</taxon>
        <taxon>Aspergillus</taxon>
        <taxon>Aspergillus subgen. Circumdati</taxon>
    </lineage>
</organism>
<keyword evidence="1" id="KW-0378">Hydrolase</keyword>
<dbReference type="PROSITE" id="PS51635">
    <property type="entry name" value="PNPLA"/>
    <property type="match status" value="1"/>
</dbReference>
<keyword evidence="2" id="KW-0442">Lipid degradation</keyword>
<evidence type="ECO:0000256" key="2">
    <source>
        <dbReference type="ARBA" id="ARBA00022963"/>
    </source>
</evidence>